<dbReference type="InterPro" id="IPR005149">
    <property type="entry name" value="Tscrpt_reg_PadR_N"/>
</dbReference>
<dbReference type="Proteomes" id="UP000604001">
    <property type="component" value="Unassembled WGS sequence"/>
</dbReference>
<accession>A0ABR6UDP8</accession>
<dbReference type="Gene3D" id="1.10.10.10">
    <property type="entry name" value="Winged helix-like DNA-binding domain superfamily/Winged helix DNA-binding domain"/>
    <property type="match status" value="1"/>
</dbReference>
<protein>
    <submittedName>
        <fullName evidence="2">PadR family transcriptional regulator</fullName>
    </submittedName>
</protein>
<dbReference type="PANTHER" id="PTHR43252">
    <property type="entry name" value="TRANSCRIPTIONAL REGULATOR YQJI"/>
    <property type="match status" value="1"/>
</dbReference>
<keyword evidence="3" id="KW-1185">Reference proteome</keyword>
<dbReference type="RefSeq" id="WP_186347117.1">
    <property type="nucleotide sequence ID" value="NZ_BMMR01000010.1"/>
</dbReference>
<dbReference type="InterPro" id="IPR036390">
    <property type="entry name" value="WH_DNA-bd_sf"/>
</dbReference>
<evidence type="ECO:0000313" key="2">
    <source>
        <dbReference type="EMBL" id="MBC2961916.1"/>
    </source>
</evidence>
<evidence type="ECO:0000313" key="3">
    <source>
        <dbReference type="Proteomes" id="UP000604001"/>
    </source>
</evidence>
<name>A0ABR6UDP8_9ACTN</name>
<organism evidence="2 3">
    <name type="scientific">Nocardioides deserti</name>
    <dbReference type="NCBI Taxonomy" id="1588644"/>
    <lineage>
        <taxon>Bacteria</taxon>
        <taxon>Bacillati</taxon>
        <taxon>Actinomycetota</taxon>
        <taxon>Actinomycetes</taxon>
        <taxon>Propionibacteriales</taxon>
        <taxon>Nocardioidaceae</taxon>
        <taxon>Nocardioides</taxon>
    </lineage>
</organism>
<feature type="domain" description="Transcription regulator PadR N-terminal" evidence="1">
    <location>
        <begin position="7"/>
        <end position="78"/>
    </location>
</feature>
<dbReference type="EMBL" id="JACMYC010000013">
    <property type="protein sequence ID" value="MBC2961916.1"/>
    <property type="molecule type" value="Genomic_DNA"/>
</dbReference>
<comment type="caution">
    <text evidence="2">The sequence shown here is derived from an EMBL/GenBank/DDBJ whole genome shotgun (WGS) entry which is preliminary data.</text>
</comment>
<reference evidence="2 3" key="1">
    <citation type="submission" date="2020-08" db="EMBL/GenBank/DDBJ databases">
        <title>novel species in genus Nocardioides.</title>
        <authorList>
            <person name="Zhang G."/>
        </authorList>
    </citation>
    <scope>NUCLEOTIDE SEQUENCE [LARGE SCALE GENOMIC DNA]</scope>
    <source>
        <strain evidence="2 3">SC8A-24</strain>
    </source>
</reference>
<evidence type="ECO:0000259" key="1">
    <source>
        <dbReference type="Pfam" id="PF03551"/>
    </source>
</evidence>
<dbReference type="PANTHER" id="PTHR43252:SF2">
    <property type="entry name" value="TRANSCRIPTION REGULATOR, PADR-LIKE FAMILY"/>
    <property type="match status" value="1"/>
</dbReference>
<gene>
    <name evidence="2" type="ORF">H7344_16595</name>
</gene>
<dbReference type="Pfam" id="PF03551">
    <property type="entry name" value="PadR"/>
    <property type="match status" value="1"/>
</dbReference>
<dbReference type="InterPro" id="IPR036388">
    <property type="entry name" value="WH-like_DNA-bd_sf"/>
</dbReference>
<proteinExistence type="predicted"/>
<dbReference type="SUPFAM" id="SSF46785">
    <property type="entry name" value="Winged helix' DNA-binding domain"/>
    <property type="match status" value="1"/>
</dbReference>
<sequence>MSLRHAVLGLLARSPSTGYELTRRFDLSLRTAWHAQHSQIYPALAKLEEAGMVEVVARGARNSKTYDITDAGREELERWLVLEEPDRSQRNESALRLFLGQLLAPDERRTVFDRDLAYVEQQDRELRALRDALEPDEPFAAQVDLGLRTNRVLIDWLREQAERT</sequence>